<dbReference type="STRING" id="295108.HT99x_00640"/>
<keyword evidence="1" id="KW-0813">Transport</keyword>
<sequence>MAIISAQAVEKRVFALTQPIDILKGVDLDVNEGETLAILGASGSGKTTLLSLLAGLDTPTQGEIILQGIKLARLTEDERATVRLGRVGFVFQNFDLLPQLTAIENVMLPLELQAKPDARQMATDILHELGLKERLKHYPRQLSGGEQQRVAIARAFVTQPKVLFADEPTGCLDTKTGEKIMALLFDLNAKHQTTLIFVTHDSGLAQRCQRRVMLVDGKLTT</sequence>
<dbReference type="OrthoDB" id="9801477at2"/>
<proteinExistence type="inferred from homology"/>
<protein>
    <submittedName>
        <fullName evidence="7">ABC transporter ATP-binding protein</fullName>
    </submittedName>
    <submittedName>
        <fullName evidence="6">Lipoprotein-releasing system ATP-binding protein LolD</fullName>
        <ecNumber evidence="6">3.6.3.-</ecNumber>
    </submittedName>
</protein>
<dbReference type="SUPFAM" id="SSF52540">
    <property type="entry name" value="P-loop containing nucleoside triphosphate hydrolases"/>
    <property type="match status" value="1"/>
</dbReference>
<dbReference type="RefSeq" id="WP_075065282.1">
    <property type="nucleotide sequence ID" value="NZ_LKAJ02000001.1"/>
</dbReference>
<dbReference type="InterPro" id="IPR017911">
    <property type="entry name" value="MacB-like_ATP-bd"/>
</dbReference>
<evidence type="ECO:0000256" key="4">
    <source>
        <dbReference type="ARBA" id="ARBA00038388"/>
    </source>
</evidence>
<dbReference type="Pfam" id="PF00005">
    <property type="entry name" value="ABC_tran"/>
    <property type="match status" value="1"/>
</dbReference>
<comment type="similarity">
    <text evidence="4">Belongs to the ABC transporter superfamily. Macrolide exporter (TC 3.A.1.122) family.</text>
</comment>
<dbReference type="FunFam" id="3.40.50.300:FF:000032">
    <property type="entry name" value="Export ABC transporter ATP-binding protein"/>
    <property type="match status" value="1"/>
</dbReference>
<dbReference type="GO" id="GO:0016887">
    <property type="term" value="F:ATP hydrolysis activity"/>
    <property type="evidence" value="ECO:0007669"/>
    <property type="project" value="InterPro"/>
</dbReference>
<dbReference type="PROSITE" id="PS50893">
    <property type="entry name" value="ABC_TRANSPORTER_2"/>
    <property type="match status" value="1"/>
</dbReference>
<dbReference type="EMBL" id="LKAJ02000001">
    <property type="protein sequence ID" value="MCS5712577.1"/>
    <property type="molecule type" value="Genomic_DNA"/>
</dbReference>
<keyword evidence="8" id="KW-1185">Reference proteome</keyword>
<reference evidence="6" key="1">
    <citation type="submission" date="2015-09" db="EMBL/GenBank/DDBJ databases">
        <title>Draft Genome Sequences of Two Novel Amoeba-resistant Intranuclear Bacteria, Candidatus Berkiella cookevillensis and Candidatus Berkiella aquae.</title>
        <authorList>
            <person name="Mehari Y.T."/>
            <person name="Arivett B.A."/>
            <person name="Farone A.L."/>
            <person name="Gunderson J.H."/>
            <person name="Farone M.B."/>
        </authorList>
    </citation>
    <scope>NUCLEOTIDE SEQUENCE [LARGE SCALE GENOMIC DNA]</scope>
    <source>
        <strain evidence="6">HT99</strain>
    </source>
</reference>
<dbReference type="EC" id="3.6.3.-" evidence="6"/>
<evidence type="ECO:0000313" key="8">
    <source>
        <dbReference type="Proteomes" id="UP000051497"/>
    </source>
</evidence>
<organism evidence="6">
    <name type="scientific">Candidatus Berkiella aquae</name>
    <dbReference type="NCBI Taxonomy" id="295108"/>
    <lineage>
        <taxon>Bacteria</taxon>
        <taxon>Pseudomonadati</taxon>
        <taxon>Pseudomonadota</taxon>
        <taxon>Gammaproteobacteria</taxon>
        <taxon>Candidatus Berkiellales</taxon>
        <taxon>Candidatus Berkiellaceae</taxon>
        <taxon>Candidatus Berkiella</taxon>
    </lineage>
</organism>
<gene>
    <name evidence="6" type="primary">lolD_3</name>
    <name evidence="6" type="ORF">HT99x_00640</name>
    <name evidence="7" type="ORF">HT99x_014145</name>
</gene>
<reference evidence="7" key="2">
    <citation type="journal article" date="2016" name="Genome Announc.">
        <title>Draft Genome Sequences of Two Novel Amoeba-Resistant Intranuclear Bacteria, 'Candidatus Berkiella cookevillensis' and 'Candidatus Berkiella aquae'.</title>
        <authorList>
            <person name="Mehari Y.T."/>
            <person name="Arivett B.A."/>
            <person name="Farone A.L."/>
            <person name="Gunderson J.H."/>
            <person name="Farone M.B."/>
        </authorList>
    </citation>
    <scope>NUCLEOTIDE SEQUENCE</scope>
    <source>
        <strain evidence="7">HT99</strain>
    </source>
</reference>
<dbReference type="PANTHER" id="PTHR42798">
    <property type="entry name" value="LIPOPROTEIN-RELEASING SYSTEM ATP-BINDING PROTEIN LOLD"/>
    <property type="match status" value="1"/>
</dbReference>
<dbReference type="PROSITE" id="PS00211">
    <property type="entry name" value="ABC_TRANSPORTER_1"/>
    <property type="match status" value="1"/>
</dbReference>
<evidence type="ECO:0000256" key="2">
    <source>
        <dbReference type="ARBA" id="ARBA00022741"/>
    </source>
</evidence>
<evidence type="ECO:0000256" key="3">
    <source>
        <dbReference type="ARBA" id="ARBA00022840"/>
    </source>
</evidence>
<dbReference type="PANTHER" id="PTHR42798:SF2">
    <property type="entry name" value="ABC TRANSPORTER ATP-BINDING PROTEIN MG467-RELATED"/>
    <property type="match status" value="1"/>
</dbReference>
<dbReference type="CDD" id="cd03255">
    <property type="entry name" value="ABC_MJ0796_LolCDE_FtsE"/>
    <property type="match status" value="1"/>
</dbReference>
<name>A0A0Q9YN53_9GAMM</name>
<dbReference type="GO" id="GO:0022857">
    <property type="term" value="F:transmembrane transporter activity"/>
    <property type="evidence" value="ECO:0007669"/>
    <property type="project" value="UniProtKB-ARBA"/>
</dbReference>
<dbReference type="EMBL" id="LKAJ01000002">
    <property type="protein sequence ID" value="KRG22221.1"/>
    <property type="molecule type" value="Genomic_DNA"/>
</dbReference>
<accession>A0A0Q9YN53</accession>
<dbReference type="AlphaFoldDB" id="A0A0Q9YN53"/>
<keyword evidence="6" id="KW-0378">Hydrolase</keyword>
<evidence type="ECO:0000313" key="7">
    <source>
        <dbReference type="EMBL" id="MCS5712577.1"/>
    </source>
</evidence>
<evidence type="ECO:0000256" key="1">
    <source>
        <dbReference type="ARBA" id="ARBA00022448"/>
    </source>
</evidence>
<evidence type="ECO:0000313" key="6">
    <source>
        <dbReference type="EMBL" id="KRG22221.1"/>
    </source>
</evidence>
<dbReference type="Proteomes" id="UP000051497">
    <property type="component" value="Unassembled WGS sequence"/>
</dbReference>
<dbReference type="Gene3D" id="3.40.50.300">
    <property type="entry name" value="P-loop containing nucleotide triphosphate hydrolases"/>
    <property type="match status" value="1"/>
</dbReference>
<keyword evidence="2" id="KW-0547">Nucleotide-binding</keyword>
<dbReference type="InterPro" id="IPR003593">
    <property type="entry name" value="AAA+_ATPase"/>
</dbReference>
<keyword evidence="3 6" id="KW-0067">ATP-binding</keyword>
<dbReference type="SMART" id="SM00382">
    <property type="entry name" value="AAA"/>
    <property type="match status" value="1"/>
</dbReference>
<reference evidence="7" key="3">
    <citation type="submission" date="2021-06" db="EMBL/GenBank/DDBJ databases">
        <title>Genomic Description and Analysis of Intracellular Bacteria, Candidatus Berkiella cookevillensis and Candidatus Berkiella aquae.</title>
        <authorList>
            <person name="Kidane D.T."/>
            <person name="Mehari Y.T."/>
            <person name="Rice F.C."/>
            <person name="Arivett B.A."/>
            <person name="Farone A.L."/>
            <person name="Berk S.G."/>
            <person name="Farone M.B."/>
        </authorList>
    </citation>
    <scope>NUCLEOTIDE SEQUENCE</scope>
    <source>
        <strain evidence="7">HT99</strain>
    </source>
</reference>
<dbReference type="InterPro" id="IPR003439">
    <property type="entry name" value="ABC_transporter-like_ATP-bd"/>
</dbReference>
<dbReference type="PATRIC" id="fig|1590043.3.peg.641"/>
<evidence type="ECO:0000259" key="5">
    <source>
        <dbReference type="PROSITE" id="PS50893"/>
    </source>
</evidence>
<keyword evidence="6" id="KW-0449">Lipoprotein</keyword>
<feature type="domain" description="ABC transporter" evidence="5">
    <location>
        <begin position="4"/>
        <end position="221"/>
    </location>
</feature>
<dbReference type="GO" id="GO:1902495">
    <property type="term" value="C:transmembrane transporter complex"/>
    <property type="evidence" value="ECO:0007669"/>
    <property type="project" value="UniProtKB-ARBA"/>
</dbReference>
<dbReference type="GO" id="GO:0005524">
    <property type="term" value="F:ATP binding"/>
    <property type="evidence" value="ECO:0007669"/>
    <property type="project" value="UniProtKB-KW"/>
</dbReference>
<comment type="caution">
    <text evidence="6">The sequence shown here is derived from an EMBL/GenBank/DDBJ whole genome shotgun (WGS) entry which is preliminary data.</text>
</comment>
<dbReference type="InterPro" id="IPR017871">
    <property type="entry name" value="ABC_transporter-like_CS"/>
</dbReference>
<dbReference type="InterPro" id="IPR027417">
    <property type="entry name" value="P-loop_NTPase"/>
</dbReference>